<feature type="domain" description="RNA polymerase sigma factor 70 region 4 type 2" evidence="6">
    <location>
        <begin position="121"/>
        <end position="172"/>
    </location>
</feature>
<keyword evidence="3" id="KW-0731">Sigma factor</keyword>
<dbReference type="Proteomes" id="UP001302349">
    <property type="component" value="Chromosome"/>
</dbReference>
<dbReference type="SUPFAM" id="SSF88946">
    <property type="entry name" value="Sigma2 domain of RNA polymerase sigma factors"/>
    <property type="match status" value="1"/>
</dbReference>
<evidence type="ECO:0000256" key="4">
    <source>
        <dbReference type="ARBA" id="ARBA00023163"/>
    </source>
</evidence>
<feature type="domain" description="RNA polymerase sigma-70 region 2" evidence="5">
    <location>
        <begin position="23"/>
        <end position="91"/>
    </location>
</feature>
<gene>
    <name evidence="7" type="ORF">RT717_10605</name>
</gene>
<dbReference type="InterPro" id="IPR013325">
    <property type="entry name" value="RNA_pol_sigma_r2"/>
</dbReference>
<dbReference type="Gene3D" id="1.10.1740.10">
    <property type="match status" value="1"/>
</dbReference>
<sequence>MQEKDILEKIRDPSSKQFGFSLLVRHYQKPMYAVVRRMVIDHDDADDVLQEVFLKVWKGIDNFREDARLFTWVYRIASNECLQFLAKKKRRFFLPIHDISSELFAKAEQSAGLSGSEIELKLQKAILKLPDKQRLVFNMRYYDELKFEEIASITGTSVGALKASYHLAAKKIEEYVTAG</sequence>
<evidence type="ECO:0000313" key="8">
    <source>
        <dbReference type="Proteomes" id="UP001302349"/>
    </source>
</evidence>
<dbReference type="InterPro" id="IPR007627">
    <property type="entry name" value="RNA_pol_sigma70_r2"/>
</dbReference>
<keyword evidence="4" id="KW-0804">Transcription</keyword>
<dbReference type="PANTHER" id="PTHR43133:SF51">
    <property type="entry name" value="RNA POLYMERASE SIGMA FACTOR"/>
    <property type="match status" value="1"/>
</dbReference>
<accession>A0ABZ0IYQ5</accession>
<dbReference type="InterPro" id="IPR013249">
    <property type="entry name" value="RNA_pol_sigma70_r4_t2"/>
</dbReference>
<organism evidence="7 8">
    <name type="scientific">Imperialibacter roseus</name>
    <dbReference type="NCBI Taxonomy" id="1324217"/>
    <lineage>
        <taxon>Bacteria</taxon>
        <taxon>Pseudomonadati</taxon>
        <taxon>Bacteroidota</taxon>
        <taxon>Cytophagia</taxon>
        <taxon>Cytophagales</taxon>
        <taxon>Flammeovirgaceae</taxon>
        <taxon>Imperialibacter</taxon>
    </lineage>
</organism>
<evidence type="ECO:0000256" key="3">
    <source>
        <dbReference type="ARBA" id="ARBA00023082"/>
    </source>
</evidence>
<dbReference type="InterPro" id="IPR013324">
    <property type="entry name" value="RNA_pol_sigma_r3/r4-like"/>
</dbReference>
<comment type="similarity">
    <text evidence="1">Belongs to the sigma-70 factor family. ECF subfamily.</text>
</comment>
<evidence type="ECO:0000313" key="7">
    <source>
        <dbReference type="EMBL" id="WOK09085.1"/>
    </source>
</evidence>
<dbReference type="Gene3D" id="1.10.10.10">
    <property type="entry name" value="Winged helix-like DNA-binding domain superfamily/Winged helix DNA-binding domain"/>
    <property type="match status" value="1"/>
</dbReference>
<dbReference type="Pfam" id="PF08281">
    <property type="entry name" value="Sigma70_r4_2"/>
    <property type="match status" value="1"/>
</dbReference>
<evidence type="ECO:0000256" key="1">
    <source>
        <dbReference type="ARBA" id="ARBA00010641"/>
    </source>
</evidence>
<evidence type="ECO:0000256" key="2">
    <source>
        <dbReference type="ARBA" id="ARBA00023015"/>
    </source>
</evidence>
<protein>
    <submittedName>
        <fullName evidence="7">RNA polymerase sigma factor</fullName>
    </submittedName>
</protein>
<keyword evidence="8" id="KW-1185">Reference proteome</keyword>
<dbReference type="InterPro" id="IPR014284">
    <property type="entry name" value="RNA_pol_sigma-70_dom"/>
</dbReference>
<dbReference type="Pfam" id="PF04542">
    <property type="entry name" value="Sigma70_r2"/>
    <property type="match status" value="1"/>
</dbReference>
<proteinExistence type="inferred from homology"/>
<keyword evidence="2" id="KW-0805">Transcription regulation</keyword>
<dbReference type="InterPro" id="IPR036388">
    <property type="entry name" value="WH-like_DNA-bd_sf"/>
</dbReference>
<dbReference type="PANTHER" id="PTHR43133">
    <property type="entry name" value="RNA POLYMERASE ECF-TYPE SIGMA FACTO"/>
    <property type="match status" value="1"/>
</dbReference>
<evidence type="ECO:0000259" key="5">
    <source>
        <dbReference type="Pfam" id="PF04542"/>
    </source>
</evidence>
<dbReference type="NCBIfam" id="TIGR02937">
    <property type="entry name" value="sigma70-ECF"/>
    <property type="match status" value="1"/>
</dbReference>
<name>A0ABZ0IYQ5_9BACT</name>
<evidence type="ECO:0000259" key="6">
    <source>
        <dbReference type="Pfam" id="PF08281"/>
    </source>
</evidence>
<dbReference type="RefSeq" id="WP_317491708.1">
    <property type="nucleotide sequence ID" value="NZ_CP136051.1"/>
</dbReference>
<dbReference type="EMBL" id="CP136051">
    <property type="protein sequence ID" value="WOK09085.1"/>
    <property type="molecule type" value="Genomic_DNA"/>
</dbReference>
<dbReference type="SUPFAM" id="SSF88659">
    <property type="entry name" value="Sigma3 and sigma4 domains of RNA polymerase sigma factors"/>
    <property type="match status" value="1"/>
</dbReference>
<dbReference type="CDD" id="cd06171">
    <property type="entry name" value="Sigma70_r4"/>
    <property type="match status" value="1"/>
</dbReference>
<reference evidence="7 8" key="1">
    <citation type="journal article" date="2023" name="Microbiol. Resour. Announc.">
        <title>Complete Genome Sequence of Imperialibacter roseus strain P4T.</title>
        <authorList>
            <person name="Tizabi D.R."/>
            <person name="Bachvaroff T."/>
            <person name="Hill R.T."/>
        </authorList>
    </citation>
    <scope>NUCLEOTIDE SEQUENCE [LARGE SCALE GENOMIC DNA]</scope>
    <source>
        <strain evidence="7 8">P4T</strain>
    </source>
</reference>
<dbReference type="InterPro" id="IPR039425">
    <property type="entry name" value="RNA_pol_sigma-70-like"/>
</dbReference>